<dbReference type="EMBL" id="JACHNF010000001">
    <property type="protein sequence ID" value="MBB5978343.1"/>
    <property type="molecule type" value="Genomic_DNA"/>
</dbReference>
<reference evidence="2 3" key="1">
    <citation type="submission" date="2020-08" db="EMBL/GenBank/DDBJ databases">
        <title>Sequencing the genomes of 1000 actinobacteria strains.</title>
        <authorList>
            <person name="Klenk H.-P."/>
        </authorList>
    </citation>
    <scope>NUCLEOTIDE SEQUENCE [LARGE SCALE GENOMIC DNA]</scope>
    <source>
        <strain evidence="2 3">DSM 17294</strain>
    </source>
</reference>
<evidence type="ECO:0000313" key="2">
    <source>
        <dbReference type="EMBL" id="MBB5978343.1"/>
    </source>
</evidence>
<dbReference type="Proteomes" id="UP000558997">
    <property type="component" value="Unassembled WGS sequence"/>
</dbReference>
<keyword evidence="3" id="KW-1185">Reference proteome</keyword>
<dbReference type="AlphaFoldDB" id="A0A841DIG5"/>
<evidence type="ECO:0000313" key="3">
    <source>
        <dbReference type="Proteomes" id="UP000558997"/>
    </source>
</evidence>
<proteinExistence type="predicted"/>
<sequence length="191" mass="20734">MRRGVITLDRTVGTLISLVLIAAGTLALCWYYNVFPTAPTELTTRTPADYSHSTWWPWATGAAAIAVLLLGLFWLTRHLPRRTNSRFTLPSTITNGRLLADANAAVTAAAEGLAARPEFREGSGRIRADRGQLVAELHCTIEPAANLDAVHAAVTQATQDLHAVLGIPALHHRTHLRVARTNKPSPTSRVH</sequence>
<dbReference type="RefSeq" id="WP_184832690.1">
    <property type="nucleotide sequence ID" value="NZ_BAAAVN010000004.1"/>
</dbReference>
<organism evidence="2 3">
    <name type="scientific">Kribbella solani</name>
    <dbReference type="NCBI Taxonomy" id="236067"/>
    <lineage>
        <taxon>Bacteria</taxon>
        <taxon>Bacillati</taxon>
        <taxon>Actinomycetota</taxon>
        <taxon>Actinomycetes</taxon>
        <taxon>Propionibacteriales</taxon>
        <taxon>Kribbellaceae</taxon>
        <taxon>Kribbella</taxon>
    </lineage>
</organism>
<accession>A0A841DIG5</accession>
<gene>
    <name evidence="2" type="ORF">HDA44_001684</name>
</gene>
<feature type="transmembrane region" description="Helical" evidence="1">
    <location>
        <begin position="12"/>
        <end position="35"/>
    </location>
</feature>
<protein>
    <recommendedName>
        <fullName evidence="4">Alkaline shock response membrane anchor protein AmaP</fullName>
    </recommendedName>
</protein>
<evidence type="ECO:0000256" key="1">
    <source>
        <dbReference type="SAM" id="Phobius"/>
    </source>
</evidence>
<keyword evidence="1" id="KW-0812">Transmembrane</keyword>
<name>A0A841DIG5_9ACTN</name>
<keyword evidence="1" id="KW-1133">Transmembrane helix</keyword>
<evidence type="ECO:0008006" key="4">
    <source>
        <dbReference type="Google" id="ProtNLM"/>
    </source>
</evidence>
<keyword evidence="1" id="KW-0472">Membrane</keyword>
<comment type="caution">
    <text evidence="2">The sequence shown here is derived from an EMBL/GenBank/DDBJ whole genome shotgun (WGS) entry which is preliminary data.</text>
</comment>
<feature type="transmembrane region" description="Helical" evidence="1">
    <location>
        <begin position="55"/>
        <end position="76"/>
    </location>
</feature>